<protein>
    <submittedName>
        <fullName evidence="2">Isochorismatase hydrolase</fullName>
    </submittedName>
</protein>
<evidence type="ECO:0000313" key="3">
    <source>
        <dbReference type="Proteomes" id="UP000029843"/>
    </source>
</evidence>
<evidence type="ECO:0000259" key="1">
    <source>
        <dbReference type="Pfam" id="PF00857"/>
    </source>
</evidence>
<feature type="domain" description="Isochorismatase-like" evidence="1">
    <location>
        <begin position="8"/>
        <end position="159"/>
    </location>
</feature>
<dbReference type="InterPro" id="IPR036380">
    <property type="entry name" value="Isochorismatase-like_sf"/>
</dbReference>
<dbReference type="OrthoDB" id="9796958at2"/>
<keyword evidence="2" id="KW-0378">Hydrolase</keyword>
<accession>A0A099KK42</accession>
<dbReference type="EMBL" id="JQED01000031">
    <property type="protein sequence ID" value="KGJ90786.1"/>
    <property type="molecule type" value="Genomic_DNA"/>
</dbReference>
<dbReference type="Gene3D" id="3.40.50.850">
    <property type="entry name" value="Isochorismatase-like"/>
    <property type="match status" value="1"/>
</dbReference>
<dbReference type="InterPro" id="IPR050993">
    <property type="entry name" value="Isochorismatase_domain"/>
</dbReference>
<gene>
    <name evidence="2" type="ORF">ND2E_0029</name>
</gene>
<proteinExistence type="predicted"/>
<dbReference type="PANTHER" id="PTHR14119:SF3">
    <property type="entry name" value="ISOCHORISMATASE DOMAIN-CONTAINING PROTEIN 2"/>
    <property type="match status" value="1"/>
</dbReference>
<organism evidence="2 3">
    <name type="scientific">Colwellia psychrerythraea</name>
    <name type="common">Vibrio psychroerythus</name>
    <dbReference type="NCBI Taxonomy" id="28229"/>
    <lineage>
        <taxon>Bacteria</taxon>
        <taxon>Pseudomonadati</taxon>
        <taxon>Pseudomonadota</taxon>
        <taxon>Gammaproteobacteria</taxon>
        <taxon>Alteromonadales</taxon>
        <taxon>Colwelliaceae</taxon>
        <taxon>Colwellia</taxon>
    </lineage>
</organism>
<dbReference type="PANTHER" id="PTHR14119">
    <property type="entry name" value="HYDROLASE"/>
    <property type="match status" value="1"/>
</dbReference>
<dbReference type="Pfam" id="PF00857">
    <property type="entry name" value="Isochorismatase"/>
    <property type="match status" value="1"/>
</dbReference>
<dbReference type="AlphaFoldDB" id="A0A099KK42"/>
<dbReference type="SUPFAM" id="SSF52499">
    <property type="entry name" value="Isochorismatase-like hydrolases"/>
    <property type="match status" value="1"/>
</dbReference>
<dbReference type="InterPro" id="IPR000868">
    <property type="entry name" value="Isochorismatase-like_dom"/>
</dbReference>
<dbReference type="PATRIC" id="fig|28229.4.peg.2526"/>
<dbReference type="GO" id="GO:0016787">
    <property type="term" value="F:hydrolase activity"/>
    <property type="evidence" value="ECO:0007669"/>
    <property type="project" value="UniProtKB-KW"/>
</dbReference>
<dbReference type="RefSeq" id="WP_033094223.1">
    <property type="nucleotide sequence ID" value="NZ_JQED01000031.1"/>
</dbReference>
<comment type="caution">
    <text evidence="2">The sequence shown here is derived from an EMBL/GenBank/DDBJ whole genome shotgun (WGS) entry which is preliminary data.</text>
</comment>
<reference evidence="2 3" key="1">
    <citation type="submission" date="2014-08" db="EMBL/GenBank/DDBJ databases">
        <title>Genomic and Phenotypic Diversity of Colwellia psychrerythraea strains from Disparate Marine Basins.</title>
        <authorList>
            <person name="Techtmann S.M."/>
            <person name="Stelling S.C."/>
            <person name="Utturkar S.M."/>
            <person name="Alshibli N."/>
            <person name="Harris A."/>
            <person name="Brown S.D."/>
            <person name="Hazen T.C."/>
        </authorList>
    </citation>
    <scope>NUCLEOTIDE SEQUENCE [LARGE SCALE GENOMIC DNA]</scope>
    <source>
        <strain evidence="2 3">ND2E</strain>
    </source>
</reference>
<evidence type="ECO:0000313" key="2">
    <source>
        <dbReference type="EMBL" id="KGJ90786.1"/>
    </source>
</evidence>
<name>A0A099KK42_COLPS</name>
<dbReference type="Proteomes" id="UP000029843">
    <property type="component" value="Unassembled WGS sequence"/>
</dbReference>
<sequence length="183" mass="20413">MLKKESTGLIVVDIQGRLTRLVHDSDALVSNCEKLIKGVQALELPILWLEQNPEKIGETVEELSTLLSSPTNHQEPIIKYTFDGCENAQFIDAVKDTNVDTWIVCGIEAHICVYQTALSLKHMGFKVQIVSDCVSSRELANKTLAINKLVNNGVELTGLEMCLFELVKDCRTPVFKEILTLIK</sequence>